<evidence type="ECO:0000313" key="3">
    <source>
        <dbReference type="EMBL" id="VDL89037.1"/>
    </source>
</evidence>
<keyword evidence="1" id="KW-1133">Transmembrane helix</keyword>
<evidence type="ECO:0000259" key="2">
    <source>
        <dbReference type="PROSITE" id="PS50010"/>
    </source>
</evidence>
<dbReference type="PROSITE" id="PS50010">
    <property type="entry name" value="DH_2"/>
    <property type="match status" value="1"/>
</dbReference>
<proteinExistence type="predicted"/>
<evidence type="ECO:0000256" key="1">
    <source>
        <dbReference type="SAM" id="Phobius"/>
    </source>
</evidence>
<dbReference type="PANTHER" id="PTHR13217">
    <property type="entry name" value="PLECKSTRIN HOMOLOGY DOMAIN-CONTAINING FAMILY G MEMBER 7"/>
    <property type="match status" value="1"/>
</dbReference>
<keyword evidence="4" id="KW-1185">Reference proteome</keyword>
<evidence type="ECO:0000313" key="4">
    <source>
        <dbReference type="Proteomes" id="UP000275846"/>
    </source>
</evidence>
<dbReference type="InterPro" id="IPR040181">
    <property type="entry name" value="PKHG5/7"/>
</dbReference>
<feature type="transmembrane region" description="Helical" evidence="1">
    <location>
        <begin position="178"/>
        <end position="198"/>
    </location>
</feature>
<dbReference type="GO" id="GO:0005085">
    <property type="term" value="F:guanyl-nucleotide exchange factor activity"/>
    <property type="evidence" value="ECO:0007669"/>
    <property type="project" value="InterPro"/>
</dbReference>
<protein>
    <submittedName>
        <fullName evidence="5">DH domain-containing protein</fullName>
    </submittedName>
</protein>
<reference evidence="5" key="1">
    <citation type="submission" date="2016-06" db="UniProtKB">
        <authorList>
            <consortium name="WormBaseParasite"/>
        </authorList>
    </citation>
    <scope>IDENTIFICATION</scope>
</reference>
<name>A0A183SEK4_SCHSO</name>
<accession>A0A183SEK4</accession>
<dbReference type="Pfam" id="PF00621">
    <property type="entry name" value="RhoGEF"/>
    <property type="match status" value="1"/>
</dbReference>
<dbReference type="Proteomes" id="UP000275846">
    <property type="component" value="Unassembled WGS sequence"/>
</dbReference>
<keyword evidence="1" id="KW-0812">Transmembrane</keyword>
<feature type="domain" description="DH" evidence="2">
    <location>
        <begin position="49"/>
        <end position="109"/>
    </location>
</feature>
<dbReference type="InterPro" id="IPR035899">
    <property type="entry name" value="DBL_dom_sf"/>
</dbReference>
<dbReference type="PANTHER" id="PTHR13217:SF6">
    <property type="entry name" value="PLECKSTRIN HOMOLOGY DOMAIN-CONTAINING FAMILY G MEMBER 7"/>
    <property type="match status" value="1"/>
</dbReference>
<keyword evidence="1" id="KW-0472">Membrane</keyword>
<dbReference type="EMBL" id="UYSU01032305">
    <property type="protein sequence ID" value="VDL89037.1"/>
    <property type="molecule type" value="Genomic_DNA"/>
</dbReference>
<dbReference type="InterPro" id="IPR000219">
    <property type="entry name" value="DH_dom"/>
</dbReference>
<dbReference type="STRING" id="70667.A0A183SEK4"/>
<dbReference type="Gene3D" id="1.20.900.10">
    <property type="entry name" value="Dbl homology (DH) domain"/>
    <property type="match status" value="1"/>
</dbReference>
<evidence type="ECO:0000313" key="5">
    <source>
        <dbReference type="WBParaSite" id="SSLN_0000273901-mRNA-1"/>
    </source>
</evidence>
<gene>
    <name evidence="3" type="ORF">SSLN_LOCUS2652</name>
</gene>
<organism evidence="5">
    <name type="scientific">Schistocephalus solidus</name>
    <name type="common">Tapeworm</name>
    <dbReference type="NCBI Taxonomy" id="70667"/>
    <lineage>
        <taxon>Eukaryota</taxon>
        <taxon>Metazoa</taxon>
        <taxon>Spiralia</taxon>
        <taxon>Lophotrochozoa</taxon>
        <taxon>Platyhelminthes</taxon>
        <taxon>Cestoda</taxon>
        <taxon>Eucestoda</taxon>
        <taxon>Diphyllobothriidea</taxon>
        <taxon>Diphyllobothriidae</taxon>
        <taxon>Schistocephalus</taxon>
    </lineage>
</organism>
<dbReference type="AlphaFoldDB" id="A0A183SEK4"/>
<dbReference type="WBParaSite" id="SSLN_0000273901-mRNA-1">
    <property type="protein sequence ID" value="SSLN_0000273901-mRNA-1"/>
    <property type="gene ID" value="SSLN_0000273901"/>
</dbReference>
<dbReference type="SUPFAM" id="SSF48065">
    <property type="entry name" value="DBL homology domain (DH-domain)"/>
    <property type="match status" value="1"/>
</dbReference>
<sequence>TAVTRRCIQIQAHANSSVSKQILNCNLSNIQFVKMDKKSCSEETSWCTNDPRCRRLKLTDLLIAPLQHYAKIPLLLGNIRRYTENEKERDELTQALGKVETSLKKMSWLHNVGRLQALQKQLIWPSVLETNPRIFIPEFLRKMLSRQPCERILANPKRKLIHEGFLTIRSMKWKELSFSNYLILLTVFVLVHLIRMHFTWKYLSAKLDIIHNCTLITLNAI</sequence>
<reference evidence="3 4" key="2">
    <citation type="submission" date="2018-11" db="EMBL/GenBank/DDBJ databases">
        <authorList>
            <consortium name="Pathogen Informatics"/>
        </authorList>
    </citation>
    <scope>NUCLEOTIDE SEQUENCE [LARGE SCALE GENOMIC DNA]</scope>
    <source>
        <strain evidence="3 4">NST_G2</strain>
    </source>
</reference>
<dbReference type="GO" id="GO:0007266">
    <property type="term" value="P:Rho protein signal transduction"/>
    <property type="evidence" value="ECO:0007669"/>
    <property type="project" value="TreeGrafter"/>
</dbReference>
<dbReference type="OrthoDB" id="5585231at2759"/>